<name>A0A7S3QK96_9STRA</name>
<dbReference type="AlphaFoldDB" id="A0A7S3QK96"/>
<evidence type="ECO:0000313" key="2">
    <source>
        <dbReference type="EMBL" id="CAE0479596.1"/>
    </source>
</evidence>
<protein>
    <submittedName>
        <fullName evidence="2">Uncharacterized protein</fullName>
    </submittedName>
</protein>
<feature type="compositionally biased region" description="Basic and acidic residues" evidence="1">
    <location>
        <begin position="173"/>
        <end position="186"/>
    </location>
</feature>
<feature type="region of interest" description="Disordered" evidence="1">
    <location>
        <begin position="158"/>
        <end position="186"/>
    </location>
</feature>
<gene>
    <name evidence="2" type="ORF">CDEB00056_LOCUS24450</name>
</gene>
<evidence type="ECO:0000256" key="1">
    <source>
        <dbReference type="SAM" id="MobiDB-lite"/>
    </source>
</evidence>
<dbReference type="EMBL" id="HBIO01031899">
    <property type="protein sequence ID" value="CAE0479596.1"/>
    <property type="molecule type" value="Transcribed_RNA"/>
</dbReference>
<accession>A0A7S3QK96</accession>
<organism evidence="2">
    <name type="scientific">Chaetoceros debilis</name>
    <dbReference type="NCBI Taxonomy" id="122233"/>
    <lineage>
        <taxon>Eukaryota</taxon>
        <taxon>Sar</taxon>
        <taxon>Stramenopiles</taxon>
        <taxon>Ochrophyta</taxon>
        <taxon>Bacillariophyta</taxon>
        <taxon>Coscinodiscophyceae</taxon>
        <taxon>Chaetocerotophycidae</taxon>
        <taxon>Chaetocerotales</taxon>
        <taxon>Chaetocerotaceae</taxon>
        <taxon>Chaetoceros</taxon>
    </lineage>
</organism>
<reference evidence="2" key="1">
    <citation type="submission" date="2021-01" db="EMBL/GenBank/DDBJ databases">
        <authorList>
            <person name="Corre E."/>
            <person name="Pelletier E."/>
            <person name="Niang G."/>
            <person name="Scheremetjew M."/>
            <person name="Finn R."/>
            <person name="Kale V."/>
            <person name="Holt S."/>
            <person name="Cochrane G."/>
            <person name="Meng A."/>
            <person name="Brown T."/>
            <person name="Cohen L."/>
        </authorList>
    </citation>
    <scope>NUCLEOTIDE SEQUENCE</scope>
    <source>
        <strain evidence="2">MM31A-1</strain>
    </source>
</reference>
<sequence>MISKAIRSTAGQTSEALSRPYSRYEDISCSSSENTTEHHRVELQWMRPHPALLFQASEQKDGEVPIDLCSKIAVEASELVNCYTKRKKLKRKRSETEIDAKLSGGVVLPTSNVSNYMNLMCLPRVKVDLTQLMDPPLLSQWIPGQDISIDYGKDNSTNTQYASLKGGEDEHDQDTKSSKSESEGASIKEDTKAFLLQIMQNPNEYKIVDQPSIKIKHNLLKMSSHDWLKVLPSREFKCRTMDCFNPLSISTIILRLASICPSQAMGIHLLSVISVLCCDESKVDSQKMEVKSTSCIEDISISLVHTCNLGGLSRNGFCCYLNRLKNNDFGIHLKRRISKEYFSCQNK</sequence>
<proteinExistence type="predicted"/>